<comment type="caution">
    <text evidence="2">The sequence shown here is derived from an EMBL/GenBank/DDBJ whole genome shotgun (WGS) entry which is preliminary data.</text>
</comment>
<dbReference type="EMBL" id="QUTF01020922">
    <property type="protein sequence ID" value="RHY94972.1"/>
    <property type="molecule type" value="Genomic_DNA"/>
</dbReference>
<reference evidence="4 5" key="1">
    <citation type="submission" date="2018-08" db="EMBL/GenBank/DDBJ databases">
        <title>Aphanomyces genome sequencing and annotation.</title>
        <authorList>
            <person name="Minardi D."/>
            <person name="Oidtmann B."/>
            <person name="Van Der Giezen M."/>
            <person name="Studholme D.J."/>
        </authorList>
    </citation>
    <scope>NUCLEOTIDE SEQUENCE [LARGE SCALE GENOMIC DNA]</scope>
    <source>
        <strain evidence="3 5">FDL457</strain>
        <strain evidence="2 4">SA</strain>
    </source>
</reference>
<accession>A0A397D5J9</accession>
<keyword evidence="1" id="KW-1133">Transmembrane helix</keyword>
<feature type="transmembrane region" description="Helical" evidence="1">
    <location>
        <begin position="101"/>
        <end position="125"/>
    </location>
</feature>
<evidence type="ECO:0000313" key="4">
    <source>
        <dbReference type="Proteomes" id="UP000265716"/>
    </source>
</evidence>
<feature type="transmembrane region" description="Helical" evidence="1">
    <location>
        <begin position="75"/>
        <end position="95"/>
    </location>
</feature>
<keyword evidence="1" id="KW-0812">Transmembrane</keyword>
<organism evidence="2 4">
    <name type="scientific">Aphanomyces astaci</name>
    <name type="common">Crayfish plague agent</name>
    <dbReference type="NCBI Taxonomy" id="112090"/>
    <lineage>
        <taxon>Eukaryota</taxon>
        <taxon>Sar</taxon>
        <taxon>Stramenopiles</taxon>
        <taxon>Oomycota</taxon>
        <taxon>Saprolegniomycetes</taxon>
        <taxon>Saprolegniales</taxon>
        <taxon>Verrucalvaceae</taxon>
        <taxon>Aphanomyces</taxon>
    </lineage>
</organism>
<dbReference type="VEuPathDB" id="FungiDB:H257_01084"/>
<keyword evidence="1" id="KW-0472">Membrane</keyword>
<evidence type="ECO:0000256" key="1">
    <source>
        <dbReference type="SAM" id="Phobius"/>
    </source>
</evidence>
<dbReference type="Proteomes" id="UP000286510">
    <property type="component" value="Unassembled WGS sequence"/>
</dbReference>
<evidence type="ECO:0008006" key="6">
    <source>
        <dbReference type="Google" id="ProtNLM"/>
    </source>
</evidence>
<dbReference type="AlphaFoldDB" id="A0A397D5J9"/>
<dbReference type="Proteomes" id="UP000265716">
    <property type="component" value="Unassembled WGS sequence"/>
</dbReference>
<gene>
    <name evidence="3" type="ORF">DYB26_003824</name>
    <name evidence="2" type="ORF">DYB38_004405</name>
</gene>
<name>A0A397D5J9_APHAT</name>
<feature type="transmembrane region" description="Helical" evidence="1">
    <location>
        <begin position="233"/>
        <end position="253"/>
    </location>
</feature>
<dbReference type="EMBL" id="QUTC01005838">
    <property type="protein sequence ID" value="RHY55540.1"/>
    <property type="molecule type" value="Genomic_DNA"/>
</dbReference>
<feature type="transmembrane region" description="Helical" evidence="1">
    <location>
        <begin position="174"/>
        <end position="201"/>
    </location>
</feature>
<evidence type="ECO:0000313" key="3">
    <source>
        <dbReference type="EMBL" id="RHY94972.1"/>
    </source>
</evidence>
<evidence type="ECO:0000313" key="5">
    <source>
        <dbReference type="Proteomes" id="UP000286510"/>
    </source>
</evidence>
<proteinExistence type="predicted"/>
<protein>
    <recommendedName>
        <fullName evidence="6">Sensor domain-containing protein</fullName>
    </recommendedName>
</protein>
<sequence length="298" mass="32776">MHAGLVSIKISKGEMYKSKGAPDERTPVVTAVPLATPVGGSYGTLPGYDAVHEERKQDCFWFAVTSPFQWVTWKVALFHAANLLLSVVAFSVITFCLSLGLALLPLCCIGVVVFKFLMYAVYFIAQADAILYNLIAPVHEHISVGFPCPRGGIAYEGIRVTPALSRFSRDGLVAIVYFLLVKFPLSVLFSSSLLVLFSVSISFMSFPWTFPAQWELDGTDLQLLGRPITDGDAPFMIVLGVLVLYLTIFLLHVSARIVQSITKFCTCEYFSVFGYGHSTHAFHGGQPIQGQQTLYVQI</sequence>
<evidence type="ECO:0000313" key="2">
    <source>
        <dbReference type="EMBL" id="RHY55540.1"/>
    </source>
</evidence>